<evidence type="ECO:0000256" key="14">
    <source>
        <dbReference type="SAM" id="Phobius"/>
    </source>
</evidence>
<comment type="caution">
    <text evidence="15">The sequence shown here is derived from an EMBL/GenBank/DDBJ whole genome shotgun (WGS) entry which is preliminary data.</text>
</comment>
<comment type="function">
    <text evidence="2">May be involved in the metabolism of insect hormones and in the breakdown of synthetic insecticides.</text>
</comment>
<name>A0A9Q0MVC9_9DIPT</name>
<dbReference type="OrthoDB" id="2789670at2759"/>
<evidence type="ECO:0000256" key="8">
    <source>
        <dbReference type="ARBA" id="ARBA00022824"/>
    </source>
</evidence>
<dbReference type="SUPFAM" id="SSF48264">
    <property type="entry name" value="Cytochrome P450"/>
    <property type="match status" value="1"/>
</dbReference>
<dbReference type="GO" id="GO:0005506">
    <property type="term" value="F:iron ion binding"/>
    <property type="evidence" value="ECO:0007669"/>
    <property type="project" value="InterPro"/>
</dbReference>
<dbReference type="Gene3D" id="1.10.630.10">
    <property type="entry name" value="Cytochrome P450"/>
    <property type="match status" value="1"/>
</dbReference>
<dbReference type="GO" id="GO:0005789">
    <property type="term" value="C:endoplasmic reticulum membrane"/>
    <property type="evidence" value="ECO:0007669"/>
    <property type="project" value="UniProtKB-SubCell"/>
</dbReference>
<comment type="subcellular location">
    <subcellularLocation>
        <location evidence="4">Endoplasmic reticulum membrane</location>
        <topology evidence="4">Peripheral membrane protein</topology>
    </subcellularLocation>
    <subcellularLocation>
        <location evidence="3">Microsome membrane</location>
        <topology evidence="3">Peripheral membrane protein</topology>
    </subcellularLocation>
</comment>
<evidence type="ECO:0000256" key="7">
    <source>
        <dbReference type="ARBA" id="ARBA00022723"/>
    </source>
</evidence>
<evidence type="ECO:0000313" key="15">
    <source>
        <dbReference type="EMBL" id="KAJ6637895.1"/>
    </source>
</evidence>
<evidence type="ECO:0000256" key="3">
    <source>
        <dbReference type="ARBA" id="ARBA00004174"/>
    </source>
</evidence>
<keyword evidence="16" id="KW-1185">Reference proteome</keyword>
<dbReference type="InterPro" id="IPR050476">
    <property type="entry name" value="Insect_CytP450_Detox"/>
</dbReference>
<keyword evidence="7" id="KW-0479">Metal-binding</keyword>
<dbReference type="InterPro" id="IPR001128">
    <property type="entry name" value="Cyt_P450"/>
</dbReference>
<dbReference type="GO" id="GO:0004497">
    <property type="term" value="F:monooxygenase activity"/>
    <property type="evidence" value="ECO:0007669"/>
    <property type="project" value="UniProtKB-KW"/>
</dbReference>
<dbReference type="PANTHER" id="PTHR24292:SF54">
    <property type="entry name" value="CYP9F3-RELATED"/>
    <property type="match status" value="1"/>
</dbReference>
<organism evidence="15 16">
    <name type="scientific">Pseudolycoriella hygida</name>
    <dbReference type="NCBI Taxonomy" id="35572"/>
    <lineage>
        <taxon>Eukaryota</taxon>
        <taxon>Metazoa</taxon>
        <taxon>Ecdysozoa</taxon>
        <taxon>Arthropoda</taxon>
        <taxon>Hexapoda</taxon>
        <taxon>Insecta</taxon>
        <taxon>Pterygota</taxon>
        <taxon>Neoptera</taxon>
        <taxon>Endopterygota</taxon>
        <taxon>Diptera</taxon>
        <taxon>Nematocera</taxon>
        <taxon>Sciaroidea</taxon>
        <taxon>Sciaridae</taxon>
        <taxon>Pseudolycoriella</taxon>
    </lineage>
</organism>
<keyword evidence="11" id="KW-0408">Iron</keyword>
<reference evidence="15" key="1">
    <citation type="submission" date="2022-07" db="EMBL/GenBank/DDBJ databases">
        <authorList>
            <person name="Trinca V."/>
            <person name="Uliana J.V.C."/>
            <person name="Torres T.T."/>
            <person name="Ward R.J."/>
            <person name="Monesi N."/>
        </authorList>
    </citation>
    <scope>NUCLEOTIDE SEQUENCE</scope>
    <source>
        <strain evidence="15">HSMRA1968</strain>
        <tissue evidence="15">Whole embryos</tissue>
    </source>
</reference>
<dbReference type="GO" id="GO:0020037">
    <property type="term" value="F:heme binding"/>
    <property type="evidence" value="ECO:0007669"/>
    <property type="project" value="InterPro"/>
</dbReference>
<keyword evidence="10" id="KW-0560">Oxidoreductase</keyword>
<keyword evidence="14" id="KW-1133">Transmembrane helix</keyword>
<evidence type="ECO:0000256" key="13">
    <source>
        <dbReference type="ARBA" id="ARBA00023136"/>
    </source>
</evidence>
<dbReference type="PANTHER" id="PTHR24292">
    <property type="entry name" value="CYTOCHROME P450"/>
    <property type="match status" value="1"/>
</dbReference>
<keyword evidence="8" id="KW-0256">Endoplasmic reticulum</keyword>
<evidence type="ECO:0000313" key="16">
    <source>
        <dbReference type="Proteomes" id="UP001151699"/>
    </source>
</evidence>
<feature type="non-terminal residue" evidence="15">
    <location>
        <position position="1"/>
    </location>
</feature>
<comment type="cofactor">
    <cofactor evidence="1">
        <name>heme</name>
        <dbReference type="ChEBI" id="CHEBI:30413"/>
    </cofactor>
</comment>
<feature type="transmembrane region" description="Helical" evidence="14">
    <location>
        <begin position="80"/>
        <end position="104"/>
    </location>
</feature>
<keyword evidence="6" id="KW-0349">Heme</keyword>
<evidence type="ECO:0000256" key="5">
    <source>
        <dbReference type="ARBA" id="ARBA00010617"/>
    </source>
</evidence>
<keyword evidence="9" id="KW-0492">Microsome</keyword>
<evidence type="ECO:0000256" key="10">
    <source>
        <dbReference type="ARBA" id="ARBA00023002"/>
    </source>
</evidence>
<protein>
    <submittedName>
        <fullName evidence="15">Cytochrome P450 9h1</fullName>
    </submittedName>
</protein>
<feature type="non-terminal residue" evidence="15">
    <location>
        <position position="166"/>
    </location>
</feature>
<dbReference type="Pfam" id="PF00067">
    <property type="entry name" value="p450"/>
    <property type="match status" value="1"/>
</dbReference>
<sequence>ILSDNHDTFFRNVIHGSIEEREKKKIVRNDMLNLLLLAKEGKLNDEKDKESDQDTGFATVSEFMTAKTTEKLKNWTDEDLVAQCIIFFLAGFTGLSITFCFLCYELSLKPEMQERLFDEITETKKRLNGKQLTFEVLQKMKYMDMLVSEALRKWPIASAMDRAVGK</sequence>
<keyword evidence="13 14" id="KW-0472">Membrane</keyword>
<evidence type="ECO:0000256" key="1">
    <source>
        <dbReference type="ARBA" id="ARBA00001971"/>
    </source>
</evidence>
<dbReference type="AlphaFoldDB" id="A0A9Q0MVC9"/>
<accession>A0A9Q0MVC9</accession>
<dbReference type="InterPro" id="IPR036396">
    <property type="entry name" value="Cyt_P450_sf"/>
</dbReference>
<gene>
    <name evidence="15" type="primary">Cyp9h1</name>
    <name evidence="15" type="ORF">Bhyg_10626</name>
</gene>
<keyword evidence="14" id="KW-0812">Transmembrane</keyword>
<evidence type="ECO:0000256" key="6">
    <source>
        <dbReference type="ARBA" id="ARBA00022617"/>
    </source>
</evidence>
<comment type="similarity">
    <text evidence="5">Belongs to the cytochrome P450 family.</text>
</comment>
<evidence type="ECO:0000256" key="12">
    <source>
        <dbReference type="ARBA" id="ARBA00023033"/>
    </source>
</evidence>
<proteinExistence type="inferred from homology"/>
<evidence type="ECO:0000256" key="9">
    <source>
        <dbReference type="ARBA" id="ARBA00022848"/>
    </source>
</evidence>
<dbReference type="Proteomes" id="UP001151699">
    <property type="component" value="Chromosome X"/>
</dbReference>
<dbReference type="GO" id="GO:0016705">
    <property type="term" value="F:oxidoreductase activity, acting on paired donors, with incorporation or reduction of molecular oxygen"/>
    <property type="evidence" value="ECO:0007669"/>
    <property type="project" value="InterPro"/>
</dbReference>
<evidence type="ECO:0000256" key="2">
    <source>
        <dbReference type="ARBA" id="ARBA00003690"/>
    </source>
</evidence>
<evidence type="ECO:0000256" key="4">
    <source>
        <dbReference type="ARBA" id="ARBA00004406"/>
    </source>
</evidence>
<keyword evidence="12" id="KW-0503">Monooxygenase</keyword>
<dbReference type="EMBL" id="WJQU01000003">
    <property type="protein sequence ID" value="KAJ6637895.1"/>
    <property type="molecule type" value="Genomic_DNA"/>
</dbReference>
<evidence type="ECO:0000256" key="11">
    <source>
        <dbReference type="ARBA" id="ARBA00023004"/>
    </source>
</evidence>